<reference evidence="1 2" key="1">
    <citation type="journal article" date="2015" name="Sci. Rep.">
        <title>Genome of the facultative scuticociliatosis pathogen Pseudocohnilembus persalinus provides insight into its virulence through horizontal gene transfer.</title>
        <authorList>
            <person name="Xiong J."/>
            <person name="Wang G."/>
            <person name="Cheng J."/>
            <person name="Tian M."/>
            <person name="Pan X."/>
            <person name="Warren A."/>
            <person name="Jiang C."/>
            <person name="Yuan D."/>
            <person name="Miao W."/>
        </authorList>
    </citation>
    <scope>NUCLEOTIDE SEQUENCE [LARGE SCALE GENOMIC DNA]</scope>
    <source>
        <strain evidence="1">36N120E</strain>
    </source>
</reference>
<proteinExistence type="predicted"/>
<accession>A0A0V0QXS4</accession>
<name>A0A0V0QXS4_PSEPJ</name>
<keyword evidence="2" id="KW-1185">Reference proteome</keyword>
<comment type="caution">
    <text evidence="1">The sequence shown here is derived from an EMBL/GenBank/DDBJ whole genome shotgun (WGS) entry which is preliminary data.</text>
</comment>
<gene>
    <name evidence="1" type="ORF">PPERSA_07193</name>
</gene>
<dbReference type="InParanoid" id="A0A0V0QXS4"/>
<sequence>MVYGGIATSLWNHGGNGQILRYLDRIAMILCYFCTNYLLSNVKSHFHKNLSYYLINCACATYLSAKFLIKKKYKILEDIRDKIEEKEESHFFQKISVHQQRHKFNYNIKKDDGTLYKKIYHFDKSHPFIVDVPHMGAHFLSFLSNFVLMHYFNTSFHQYQ</sequence>
<protein>
    <submittedName>
        <fullName evidence="1">Uncharacterized protein</fullName>
    </submittedName>
</protein>
<dbReference type="EMBL" id="LDAU01000090">
    <property type="protein sequence ID" value="KRX07030.1"/>
    <property type="molecule type" value="Genomic_DNA"/>
</dbReference>
<evidence type="ECO:0000313" key="2">
    <source>
        <dbReference type="Proteomes" id="UP000054937"/>
    </source>
</evidence>
<organism evidence="1 2">
    <name type="scientific">Pseudocohnilembus persalinus</name>
    <name type="common">Ciliate</name>
    <dbReference type="NCBI Taxonomy" id="266149"/>
    <lineage>
        <taxon>Eukaryota</taxon>
        <taxon>Sar</taxon>
        <taxon>Alveolata</taxon>
        <taxon>Ciliophora</taxon>
        <taxon>Intramacronucleata</taxon>
        <taxon>Oligohymenophorea</taxon>
        <taxon>Scuticociliatia</taxon>
        <taxon>Philasterida</taxon>
        <taxon>Pseudocohnilembidae</taxon>
        <taxon>Pseudocohnilembus</taxon>
    </lineage>
</organism>
<evidence type="ECO:0000313" key="1">
    <source>
        <dbReference type="EMBL" id="KRX07030.1"/>
    </source>
</evidence>
<dbReference type="Proteomes" id="UP000054937">
    <property type="component" value="Unassembled WGS sequence"/>
</dbReference>
<dbReference type="AlphaFoldDB" id="A0A0V0QXS4"/>